<proteinExistence type="predicted"/>
<sequence length="231" mass="24176">MSTTTRKQTPAQARKAALESDFAPLYAVAGLADSFAVQAKTTLIATRDKVQARQGEFENSSKARAEEFSKFVKSLPEQVKALPETVKGLPETTKSRLVEAQEQLKAYYAEAASGYGDLAGRGKRVVDGAIVTVKAFSAKAEKQAEDVAADVAERIDPAFEAVQESVTVARKKVTGKTATETVTPKASAKAQATRAAEDAVAAEKAAARKAAAKKAAATRAAKKTSAAAKAS</sequence>
<dbReference type="Proteomes" id="UP001501490">
    <property type="component" value="Unassembled WGS sequence"/>
</dbReference>
<protein>
    <recommendedName>
        <fullName evidence="4">Heparin-binding hemagglutinin</fullName>
    </recommendedName>
</protein>
<organism evidence="2 3">
    <name type="scientific">Microlunatus ginsengisoli</name>
    <dbReference type="NCBI Taxonomy" id="363863"/>
    <lineage>
        <taxon>Bacteria</taxon>
        <taxon>Bacillati</taxon>
        <taxon>Actinomycetota</taxon>
        <taxon>Actinomycetes</taxon>
        <taxon>Propionibacteriales</taxon>
        <taxon>Propionibacteriaceae</taxon>
        <taxon>Microlunatus</taxon>
    </lineage>
</organism>
<dbReference type="RefSeq" id="WP_344801934.1">
    <property type="nucleotide sequence ID" value="NZ_BAABAB010000006.1"/>
</dbReference>
<feature type="compositionally biased region" description="Low complexity" evidence="1">
    <location>
        <begin position="213"/>
        <end position="231"/>
    </location>
</feature>
<accession>A0ABP6ZHX4</accession>
<reference evidence="3" key="1">
    <citation type="journal article" date="2019" name="Int. J. Syst. Evol. Microbiol.">
        <title>The Global Catalogue of Microorganisms (GCM) 10K type strain sequencing project: providing services to taxonomists for standard genome sequencing and annotation.</title>
        <authorList>
            <consortium name="The Broad Institute Genomics Platform"/>
            <consortium name="The Broad Institute Genome Sequencing Center for Infectious Disease"/>
            <person name="Wu L."/>
            <person name="Ma J."/>
        </authorList>
    </citation>
    <scope>NUCLEOTIDE SEQUENCE [LARGE SCALE GENOMIC DNA]</scope>
    <source>
        <strain evidence="3">JCM 16929</strain>
    </source>
</reference>
<comment type="caution">
    <text evidence="2">The sequence shown here is derived from an EMBL/GenBank/DDBJ whole genome shotgun (WGS) entry which is preliminary data.</text>
</comment>
<keyword evidence="3" id="KW-1185">Reference proteome</keyword>
<name>A0ABP6ZHX4_9ACTN</name>
<feature type="region of interest" description="Disordered" evidence="1">
    <location>
        <begin position="212"/>
        <end position="231"/>
    </location>
</feature>
<evidence type="ECO:0008006" key="4">
    <source>
        <dbReference type="Google" id="ProtNLM"/>
    </source>
</evidence>
<evidence type="ECO:0000313" key="2">
    <source>
        <dbReference type="EMBL" id="GAA3609853.1"/>
    </source>
</evidence>
<dbReference type="EMBL" id="BAABAB010000006">
    <property type="protein sequence ID" value="GAA3609853.1"/>
    <property type="molecule type" value="Genomic_DNA"/>
</dbReference>
<gene>
    <name evidence="2" type="ORF">GCM10022236_09430</name>
</gene>
<evidence type="ECO:0000313" key="3">
    <source>
        <dbReference type="Proteomes" id="UP001501490"/>
    </source>
</evidence>
<evidence type="ECO:0000256" key="1">
    <source>
        <dbReference type="SAM" id="MobiDB-lite"/>
    </source>
</evidence>